<dbReference type="NCBIfam" id="TIGR01445">
    <property type="entry name" value="intein_Nterm"/>
    <property type="match status" value="1"/>
</dbReference>
<dbReference type="EMBL" id="QRPE01000001">
    <property type="protein sequence ID" value="RHL96770.1"/>
    <property type="molecule type" value="Genomic_DNA"/>
</dbReference>
<dbReference type="GO" id="GO:0016539">
    <property type="term" value="P:intein-mediated protein splicing"/>
    <property type="evidence" value="ECO:0007669"/>
    <property type="project" value="InterPro"/>
</dbReference>
<dbReference type="InterPro" id="IPR036844">
    <property type="entry name" value="Hint_dom_sf"/>
</dbReference>
<accession>A0A415NGC5</accession>
<sequence length="183" mass="20765">MNSEKRKEQNNQDSRCFAQETLIRMADGQEKRINAIRAGDKVLSVSGEDVRVMNIISGIEEKVVVLVTQSGKRIRLTSDHPVQTRQRGVQPVKALLVTDKVKTADGNFEEIDSLYTEMYNDRVYNLCLEKESFLFGNGIAVGDFDSQQNIPRSVPTPPVSEEAQHELDILKEEFRKLQERGNI</sequence>
<evidence type="ECO:0000313" key="2">
    <source>
        <dbReference type="EMBL" id="RHL96770.1"/>
    </source>
</evidence>
<organism evidence="2 3">
    <name type="scientific">Bacteroides intestinalis</name>
    <dbReference type="NCBI Taxonomy" id="329854"/>
    <lineage>
        <taxon>Bacteria</taxon>
        <taxon>Pseudomonadati</taxon>
        <taxon>Bacteroidota</taxon>
        <taxon>Bacteroidia</taxon>
        <taxon>Bacteroidales</taxon>
        <taxon>Bacteroidaceae</taxon>
        <taxon>Bacteroides</taxon>
    </lineage>
</organism>
<dbReference type="AlphaFoldDB" id="A0A415NGC5"/>
<dbReference type="InterPro" id="IPR003587">
    <property type="entry name" value="Hint_dom_N"/>
</dbReference>
<dbReference type="Gene3D" id="2.170.16.10">
    <property type="entry name" value="Hedgehog/Intein (Hint) domain"/>
    <property type="match status" value="1"/>
</dbReference>
<dbReference type="PROSITE" id="PS50817">
    <property type="entry name" value="INTEIN_N_TER"/>
    <property type="match status" value="1"/>
</dbReference>
<dbReference type="Proteomes" id="UP000285013">
    <property type="component" value="Unassembled WGS sequence"/>
</dbReference>
<proteinExistence type="predicted"/>
<feature type="domain" description="Hint" evidence="1">
    <location>
        <begin position="14"/>
        <end position="105"/>
    </location>
</feature>
<reference evidence="2 3" key="1">
    <citation type="submission" date="2018-08" db="EMBL/GenBank/DDBJ databases">
        <title>A genome reference for cultivated species of the human gut microbiota.</title>
        <authorList>
            <person name="Zou Y."/>
            <person name="Xue W."/>
            <person name="Luo G."/>
        </authorList>
    </citation>
    <scope>NUCLEOTIDE SEQUENCE [LARGE SCALE GENOMIC DNA]</scope>
    <source>
        <strain evidence="2 3">AF36-16BH</strain>
    </source>
</reference>
<protein>
    <recommendedName>
        <fullName evidence="1">Hint domain-containing protein</fullName>
    </recommendedName>
</protein>
<comment type="caution">
    <text evidence="2">The sequence shown here is derived from an EMBL/GenBank/DDBJ whole genome shotgun (WGS) entry which is preliminary data.</text>
</comment>
<dbReference type="Pfam" id="PF14623">
    <property type="entry name" value="Vint"/>
    <property type="match status" value="1"/>
</dbReference>
<dbReference type="SUPFAM" id="SSF51294">
    <property type="entry name" value="Hedgehog/intein (Hint) domain"/>
    <property type="match status" value="1"/>
</dbReference>
<evidence type="ECO:0000313" key="3">
    <source>
        <dbReference type="Proteomes" id="UP000285013"/>
    </source>
</evidence>
<dbReference type="SMART" id="SM00306">
    <property type="entry name" value="HintN"/>
    <property type="match status" value="1"/>
</dbReference>
<dbReference type="InterPro" id="IPR039510">
    <property type="entry name" value="Vint_dom"/>
</dbReference>
<dbReference type="RefSeq" id="WP_118295274.1">
    <property type="nucleotide sequence ID" value="NZ_JAJCKC010000042.1"/>
</dbReference>
<gene>
    <name evidence="2" type="ORF">DWZ95_01845</name>
</gene>
<name>A0A415NGC5_9BACE</name>
<evidence type="ECO:0000259" key="1">
    <source>
        <dbReference type="SMART" id="SM00306"/>
    </source>
</evidence>
<dbReference type="CDD" id="cd00081">
    <property type="entry name" value="Hint"/>
    <property type="match status" value="1"/>
</dbReference>
<dbReference type="InterPro" id="IPR006141">
    <property type="entry name" value="Intein_N"/>
</dbReference>